<evidence type="ECO:0000313" key="2">
    <source>
        <dbReference type="WBParaSite" id="PEQ_0000870401-mRNA-1"/>
    </source>
</evidence>
<keyword evidence="1" id="KW-1185">Reference proteome</keyword>
<name>A0A914RV27_PAREQ</name>
<dbReference type="Proteomes" id="UP000887564">
    <property type="component" value="Unplaced"/>
</dbReference>
<proteinExistence type="predicted"/>
<protein>
    <submittedName>
        <fullName evidence="2">Uncharacterized protein</fullName>
    </submittedName>
</protein>
<organism evidence="1 2">
    <name type="scientific">Parascaris equorum</name>
    <name type="common">Equine roundworm</name>
    <dbReference type="NCBI Taxonomy" id="6256"/>
    <lineage>
        <taxon>Eukaryota</taxon>
        <taxon>Metazoa</taxon>
        <taxon>Ecdysozoa</taxon>
        <taxon>Nematoda</taxon>
        <taxon>Chromadorea</taxon>
        <taxon>Rhabditida</taxon>
        <taxon>Spirurina</taxon>
        <taxon>Ascaridomorpha</taxon>
        <taxon>Ascaridoidea</taxon>
        <taxon>Ascarididae</taxon>
        <taxon>Parascaris</taxon>
    </lineage>
</organism>
<dbReference type="WBParaSite" id="PEQ_0000870401-mRNA-1">
    <property type="protein sequence ID" value="PEQ_0000870401-mRNA-1"/>
    <property type="gene ID" value="PEQ_0000870401"/>
</dbReference>
<accession>A0A914RV27</accession>
<evidence type="ECO:0000313" key="1">
    <source>
        <dbReference type="Proteomes" id="UP000887564"/>
    </source>
</evidence>
<sequence length="119" mass="13866">MLGKNMHSKKGQNITIFLKNCPTGLQIQTSINNKQFCMCSTYNDNNKLFSTYQYLNEVRSVSCEHLFDSRLKCCFKLHSKDLMVPIKSSREETAPTYLIITEQTISSFICLFFQDNRLF</sequence>
<reference evidence="2" key="1">
    <citation type="submission" date="2022-11" db="UniProtKB">
        <authorList>
            <consortium name="WormBaseParasite"/>
        </authorList>
    </citation>
    <scope>IDENTIFICATION</scope>
</reference>
<dbReference type="AlphaFoldDB" id="A0A914RV27"/>